<protein>
    <recommendedName>
        <fullName evidence="2">MULE transposase domain-containing protein</fullName>
    </recommendedName>
</protein>
<feature type="compositionally biased region" description="Low complexity" evidence="1">
    <location>
        <begin position="49"/>
        <end position="63"/>
    </location>
</feature>
<dbReference type="Proteomes" id="UP000688947">
    <property type="component" value="Unassembled WGS sequence"/>
</dbReference>
<accession>A0A8T1UXF4</accession>
<gene>
    <name evidence="3" type="ORF">JG687_00001409</name>
</gene>
<feature type="domain" description="MULE transposase" evidence="2">
    <location>
        <begin position="204"/>
        <end position="298"/>
    </location>
</feature>
<dbReference type="Pfam" id="PF10551">
    <property type="entry name" value="MULE"/>
    <property type="match status" value="1"/>
</dbReference>
<organism evidence="3 4">
    <name type="scientific">Phytophthora cactorum</name>
    <dbReference type="NCBI Taxonomy" id="29920"/>
    <lineage>
        <taxon>Eukaryota</taxon>
        <taxon>Sar</taxon>
        <taxon>Stramenopiles</taxon>
        <taxon>Oomycota</taxon>
        <taxon>Peronosporomycetes</taxon>
        <taxon>Peronosporales</taxon>
        <taxon>Peronosporaceae</taxon>
        <taxon>Phytophthora</taxon>
    </lineage>
</organism>
<feature type="region of interest" description="Disordered" evidence="1">
    <location>
        <begin position="43"/>
        <end position="68"/>
    </location>
</feature>
<dbReference type="AlphaFoldDB" id="A0A8T1UXF4"/>
<evidence type="ECO:0000313" key="4">
    <source>
        <dbReference type="Proteomes" id="UP000688947"/>
    </source>
</evidence>
<sequence length="405" mass="47072">MQYEGHKFNLKREYLGTRCYSCAKYKKTKCLAKLVQYPMREQLSDAESDSSTVTSSTTATSEANISFRDPHTCDEPALVHSRDVQEEMRELIKKKATEDHVRTAAAVWEWDHKEMTTLHGMATALTLLKKQTGRDLVYRTRQEATGGDIFRLLEMAPFRFLSPLDTRPFLQFNVSYTIKQELQRIIGFGHPGLMYLLNYQKNQLFIDGTFDIAPNPFKQAVIVMVFDHGRQLFVSVFYCLAQSKSDWTYWHILHWVKVQSGMKLDPGTVCCDFEMALLQGVKGQFPDAKRISCLFHWKQAIRRKLAALRISEDKIKKIMARGALDTLTVLPPAKIERGIEFVTQKVPPTHGDKTKWKDFWKYFRSTWLKRYDLSTWNVHNMLEENTEIVVKTNNPLESYNRVFAD</sequence>
<name>A0A8T1UXF4_9STRA</name>
<evidence type="ECO:0000313" key="3">
    <source>
        <dbReference type="EMBL" id="KAG6972570.1"/>
    </source>
</evidence>
<proteinExistence type="predicted"/>
<comment type="caution">
    <text evidence="3">The sequence shown here is derived from an EMBL/GenBank/DDBJ whole genome shotgun (WGS) entry which is preliminary data.</text>
</comment>
<dbReference type="VEuPathDB" id="FungiDB:PC110_g3927"/>
<reference evidence="3" key="1">
    <citation type="submission" date="2021-01" db="EMBL/GenBank/DDBJ databases">
        <title>Phytophthora aleatoria, a newly-described species from Pinus radiata is distinct from Phytophthora cactorum isolates based on comparative genomics.</title>
        <authorList>
            <person name="Mcdougal R."/>
            <person name="Panda P."/>
            <person name="Williams N."/>
            <person name="Studholme D.J."/>
        </authorList>
    </citation>
    <scope>NUCLEOTIDE SEQUENCE</scope>
    <source>
        <strain evidence="3">NZFS 3830</strain>
    </source>
</reference>
<dbReference type="InterPro" id="IPR018289">
    <property type="entry name" value="MULE_transposase_dom"/>
</dbReference>
<evidence type="ECO:0000259" key="2">
    <source>
        <dbReference type="Pfam" id="PF10551"/>
    </source>
</evidence>
<dbReference type="OrthoDB" id="125134at2759"/>
<evidence type="ECO:0000256" key="1">
    <source>
        <dbReference type="SAM" id="MobiDB-lite"/>
    </source>
</evidence>
<dbReference type="EMBL" id="JAENGZ010000033">
    <property type="protein sequence ID" value="KAG6972570.1"/>
    <property type="molecule type" value="Genomic_DNA"/>
</dbReference>
<dbReference type="VEuPathDB" id="FungiDB:PC110_g5096"/>